<feature type="region of interest" description="Disordered" evidence="1">
    <location>
        <begin position="66"/>
        <end position="101"/>
    </location>
</feature>
<protein>
    <submittedName>
        <fullName evidence="2">Zinc finger AN1-type containing 2A</fullName>
    </submittedName>
</protein>
<keyword evidence="3" id="KW-1185">Reference proteome</keyword>
<reference evidence="2 3" key="1">
    <citation type="journal article" date="2020" name="Nature">
        <title>Six reference-quality genomes reveal evolution of bat adaptations.</title>
        <authorList>
            <person name="Jebb D."/>
            <person name="Huang Z."/>
            <person name="Pippel M."/>
            <person name="Hughes G.M."/>
            <person name="Lavrichenko K."/>
            <person name="Devanna P."/>
            <person name="Winkler S."/>
            <person name="Jermiin L.S."/>
            <person name="Skirmuntt E.C."/>
            <person name="Katzourakis A."/>
            <person name="Burkitt-Gray L."/>
            <person name="Ray D.A."/>
            <person name="Sullivan K.A.M."/>
            <person name="Roscito J.G."/>
            <person name="Kirilenko B.M."/>
            <person name="Davalos L.M."/>
            <person name="Corthals A.P."/>
            <person name="Power M.L."/>
            <person name="Jones G."/>
            <person name="Ransome R.D."/>
            <person name="Dechmann D.K.N."/>
            <person name="Locatelli A.G."/>
            <person name="Puechmaille S.J."/>
            <person name="Fedrigo O."/>
            <person name="Jarvis E.D."/>
            <person name="Hiller M."/>
            <person name="Vernes S.C."/>
            <person name="Myers E.W."/>
            <person name="Teeling E.C."/>
        </authorList>
    </citation>
    <scope>NUCLEOTIDE SEQUENCE [LARGE SCALE GENOMIC DNA]</scope>
    <source>
        <strain evidence="2">MMyoMyo1</strain>
        <tissue evidence="2">Flight muscle</tissue>
    </source>
</reference>
<proteinExistence type="predicted"/>
<evidence type="ECO:0000313" key="3">
    <source>
        <dbReference type="Proteomes" id="UP000527355"/>
    </source>
</evidence>
<name>A0A7J7XLM7_MYOMY</name>
<dbReference type="AlphaFoldDB" id="A0A7J7XLM7"/>
<evidence type="ECO:0000256" key="1">
    <source>
        <dbReference type="SAM" id="MobiDB-lite"/>
    </source>
</evidence>
<dbReference type="EMBL" id="JABWUV010000006">
    <property type="protein sequence ID" value="KAF6350595.1"/>
    <property type="molecule type" value="Genomic_DNA"/>
</dbReference>
<organism evidence="2 3">
    <name type="scientific">Myotis myotis</name>
    <name type="common">Greater mouse-eared bat</name>
    <name type="synonym">Vespertilio myotis</name>
    <dbReference type="NCBI Taxonomy" id="51298"/>
    <lineage>
        <taxon>Eukaryota</taxon>
        <taxon>Metazoa</taxon>
        <taxon>Chordata</taxon>
        <taxon>Craniata</taxon>
        <taxon>Vertebrata</taxon>
        <taxon>Euteleostomi</taxon>
        <taxon>Mammalia</taxon>
        <taxon>Eutheria</taxon>
        <taxon>Laurasiatheria</taxon>
        <taxon>Chiroptera</taxon>
        <taxon>Yangochiroptera</taxon>
        <taxon>Vespertilionidae</taxon>
        <taxon>Myotis</taxon>
    </lineage>
</organism>
<accession>A0A7J7XLM7</accession>
<dbReference type="Proteomes" id="UP000527355">
    <property type="component" value="Unassembled WGS sequence"/>
</dbReference>
<sequence>MWWLVSTWTEIVDAVLGRRRRFLPSGARKRGVRRKRCCRWLVTSVMATSVFNTDTLWIIAAHTGAEPSASGGEKSQPGCWPDASPDEGRASFPPVEGGEQPGALFSVKWWMQEFA</sequence>
<gene>
    <name evidence="2" type="ORF">mMyoMyo1_020808</name>
</gene>
<evidence type="ECO:0000313" key="2">
    <source>
        <dbReference type="EMBL" id="KAF6350595.1"/>
    </source>
</evidence>
<comment type="caution">
    <text evidence="2">The sequence shown here is derived from an EMBL/GenBank/DDBJ whole genome shotgun (WGS) entry which is preliminary data.</text>
</comment>